<evidence type="ECO:0000256" key="5">
    <source>
        <dbReference type="ARBA" id="ARBA00022989"/>
    </source>
</evidence>
<evidence type="ECO:0000256" key="2">
    <source>
        <dbReference type="ARBA" id="ARBA00022692"/>
    </source>
</evidence>
<dbReference type="SUPFAM" id="SSF56784">
    <property type="entry name" value="HAD-like"/>
    <property type="match status" value="1"/>
</dbReference>
<dbReference type="SUPFAM" id="SSF81665">
    <property type="entry name" value="Calcium ATPase, transmembrane domain M"/>
    <property type="match status" value="1"/>
</dbReference>
<keyword evidence="6 8" id="KW-0472">Membrane</keyword>
<feature type="transmembrane region" description="Helical" evidence="8">
    <location>
        <begin position="166"/>
        <end position="184"/>
    </location>
</feature>
<comment type="catalytic activity">
    <reaction evidence="7">
        <text>ATP + H2O = ADP + phosphate + H(+)</text>
        <dbReference type="Rhea" id="RHEA:13065"/>
        <dbReference type="ChEBI" id="CHEBI:15377"/>
        <dbReference type="ChEBI" id="CHEBI:15378"/>
        <dbReference type="ChEBI" id="CHEBI:30616"/>
        <dbReference type="ChEBI" id="CHEBI:43474"/>
        <dbReference type="ChEBI" id="CHEBI:456216"/>
    </reaction>
</comment>
<dbReference type="Proteomes" id="UP000053039">
    <property type="component" value="Unassembled WGS sequence"/>
</dbReference>
<dbReference type="GO" id="GO:0005886">
    <property type="term" value="C:plasma membrane"/>
    <property type="evidence" value="ECO:0007669"/>
    <property type="project" value="TreeGrafter"/>
</dbReference>
<organism evidence="10 11">
    <name type="scientific">Streptomyces pseudovenezuelae</name>
    <dbReference type="NCBI Taxonomy" id="67350"/>
    <lineage>
        <taxon>Bacteria</taxon>
        <taxon>Bacillati</taxon>
        <taxon>Actinomycetota</taxon>
        <taxon>Actinomycetes</taxon>
        <taxon>Kitasatosporales</taxon>
        <taxon>Streptomycetaceae</taxon>
        <taxon>Streptomyces</taxon>
        <taxon>Streptomyces aurantiacus group</taxon>
    </lineage>
</organism>
<feature type="transmembrane region" description="Helical" evidence="8">
    <location>
        <begin position="205"/>
        <end position="223"/>
    </location>
</feature>
<dbReference type="PANTHER" id="PTHR24093:SF506">
    <property type="entry name" value="CATION-TRANSPORTING ATPASE PMA1"/>
    <property type="match status" value="1"/>
</dbReference>
<dbReference type="PRINTS" id="PR00119">
    <property type="entry name" value="CATATPASE"/>
</dbReference>
<dbReference type="InterPro" id="IPR036412">
    <property type="entry name" value="HAD-like_sf"/>
</dbReference>
<dbReference type="PANTHER" id="PTHR24093">
    <property type="entry name" value="CATION TRANSPORTING ATPASE"/>
    <property type="match status" value="1"/>
</dbReference>
<dbReference type="AlphaFoldDB" id="A0A117PPC2"/>
<keyword evidence="2 8" id="KW-0812">Transmembrane</keyword>
<evidence type="ECO:0000259" key="9">
    <source>
        <dbReference type="Pfam" id="PF00689"/>
    </source>
</evidence>
<dbReference type="InterPro" id="IPR001757">
    <property type="entry name" value="P_typ_ATPase"/>
</dbReference>
<sequence length="231" mass="24684">MTGDGVNDAAALRAAHIGVAMGGTGTDVAKEAADMVLTDDDFSTIVRAVRAVREGRAIYANIVEFVRFQPATNIGAILTLLGASVAGLPAPLTAAQLLWINIIMDGPPAMAWAVDPAEDDVMRHQPRDSGERILDARRLIAISRAGAVMALGTVGLLAFARPWAGTDTALTMAFTTFVLFQLFNSFNARADQGPLLGRHRLRNRTLWWCLAGVLVVQIAAVQVRGAKRLVR</sequence>
<keyword evidence="3" id="KW-0479">Metal-binding</keyword>
<dbReference type="Gene3D" id="1.20.1110.10">
    <property type="entry name" value="Calcium-transporting ATPase, transmembrane domain"/>
    <property type="match status" value="2"/>
</dbReference>
<dbReference type="GO" id="GO:0005524">
    <property type="term" value="F:ATP binding"/>
    <property type="evidence" value="ECO:0007669"/>
    <property type="project" value="InterPro"/>
</dbReference>
<comment type="caution">
    <text evidence="10">The sequence shown here is derived from an EMBL/GenBank/DDBJ whole genome shotgun (WGS) entry which is preliminary data.</text>
</comment>
<dbReference type="NCBIfam" id="TIGR01494">
    <property type="entry name" value="ATPase_P-type"/>
    <property type="match status" value="1"/>
</dbReference>
<evidence type="ECO:0000256" key="1">
    <source>
        <dbReference type="ARBA" id="ARBA00004370"/>
    </source>
</evidence>
<gene>
    <name evidence="10" type="ORF">AQI94_31740</name>
</gene>
<name>A0A117PPC2_9ACTN</name>
<dbReference type="GO" id="GO:0005388">
    <property type="term" value="F:P-type calcium transporter activity"/>
    <property type="evidence" value="ECO:0007669"/>
    <property type="project" value="TreeGrafter"/>
</dbReference>
<dbReference type="GO" id="GO:0046872">
    <property type="term" value="F:metal ion binding"/>
    <property type="evidence" value="ECO:0007669"/>
    <property type="project" value="UniProtKB-KW"/>
</dbReference>
<protein>
    <recommendedName>
        <fullName evidence="9">Cation-transporting P-type ATPase C-terminal domain-containing protein</fullName>
    </recommendedName>
</protein>
<dbReference type="Gene3D" id="3.40.50.1000">
    <property type="entry name" value="HAD superfamily/HAD-like"/>
    <property type="match status" value="1"/>
</dbReference>
<reference evidence="10 11" key="1">
    <citation type="submission" date="2015-10" db="EMBL/GenBank/DDBJ databases">
        <title>Draft genome sequence of Streptomyces pseudovenezuelae DSM 40212, type strain for the species Streptomyces pseudovenezuelae.</title>
        <authorList>
            <person name="Ruckert C."/>
            <person name="Winkler A."/>
            <person name="Kalinowski J."/>
            <person name="Kampfer P."/>
            <person name="Glaeser S."/>
        </authorList>
    </citation>
    <scope>NUCLEOTIDE SEQUENCE [LARGE SCALE GENOMIC DNA]</scope>
    <source>
        <strain evidence="10 11">DSM 40212</strain>
    </source>
</reference>
<dbReference type="InterPro" id="IPR023298">
    <property type="entry name" value="ATPase_P-typ_TM_dom_sf"/>
</dbReference>
<keyword evidence="4" id="KW-0460">Magnesium</keyword>
<dbReference type="GO" id="GO:0016887">
    <property type="term" value="F:ATP hydrolysis activity"/>
    <property type="evidence" value="ECO:0007669"/>
    <property type="project" value="InterPro"/>
</dbReference>
<accession>A0A117PPC2</accession>
<dbReference type="InterPro" id="IPR023214">
    <property type="entry name" value="HAD_sf"/>
</dbReference>
<dbReference type="PRINTS" id="PR00120">
    <property type="entry name" value="HATPASE"/>
</dbReference>
<keyword evidence="5 8" id="KW-1133">Transmembrane helix</keyword>
<feature type="domain" description="Cation-transporting P-type ATPase C-terminal" evidence="9">
    <location>
        <begin position="89"/>
        <end position="228"/>
    </location>
</feature>
<evidence type="ECO:0000256" key="8">
    <source>
        <dbReference type="SAM" id="Phobius"/>
    </source>
</evidence>
<comment type="subcellular location">
    <subcellularLocation>
        <location evidence="1">Membrane</location>
    </subcellularLocation>
</comment>
<feature type="transmembrane region" description="Helical" evidence="8">
    <location>
        <begin position="139"/>
        <end position="160"/>
    </location>
</feature>
<dbReference type="Pfam" id="PF00689">
    <property type="entry name" value="Cation_ATPase_C"/>
    <property type="match status" value="1"/>
</dbReference>
<evidence type="ECO:0000313" key="11">
    <source>
        <dbReference type="Proteomes" id="UP000053039"/>
    </source>
</evidence>
<evidence type="ECO:0000256" key="3">
    <source>
        <dbReference type="ARBA" id="ARBA00022723"/>
    </source>
</evidence>
<evidence type="ECO:0000256" key="4">
    <source>
        <dbReference type="ARBA" id="ARBA00022842"/>
    </source>
</evidence>
<proteinExistence type="predicted"/>
<dbReference type="InterPro" id="IPR006068">
    <property type="entry name" value="ATPase_P-typ_cation-transptr_C"/>
</dbReference>
<evidence type="ECO:0000256" key="7">
    <source>
        <dbReference type="ARBA" id="ARBA00049360"/>
    </source>
</evidence>
<evidence type="ECO:0000256" key="6">
    <source>
        <dbReference type="ARBA" id="ARBA00023136"/>
    </source>
</evidence>
<dbReference type="EMBL" id="LMWM01000032">
    <property type="protein sequence ID" value="KUM84337.1"/>
    <property type="molecule type" value="Genomic_DNA"/>
</dbReference>
<dbReference type="RefSeq" id="WP_031061806.1">
    <property type="nucleotide sequence ID" value="NZ_KQ948151.1"/>
</dbReference>
<evidence type="ECO:0000313" key="10">
    <source>
        <dbReference type="EMBL" id="KUM84337.1"/>
    </source>
</evidence>